<organism evidence="1 2">
    <name type="scientific">Glutinoglossum americanum</name>
    <dbReference type="NCBI Taxonomy" id="1670608"/>
    <lineage>
        <taxon>Eukaryota</taxon>
        <taxon>Fungi</taxon>
        <taxon>Dikarya</taxon>
        <taxon>Ascomycota</taxon>
        <taxon>Pezizomycotina</taxon>
        <taxon>Geoglossomycetes</taxon>
        <taxon>Geoglossales</taxon>
        <taxon>Geoglossaceae</taxon>
        <taxon>Glutinoglossum</taxon>
    </lineage>
</organism>
<evidence type="ECO:0000313" key="2">
    <source>
        <dbReference type="Proteomes" id="UP000698800"/>
    </source>
</evidence>
<comment type="caution">
    <text evidence="1">The sequence shown here is derived from an EMBL/GenBank/DDBJ whole genome shotgun (WGS) entry which is preliminary data.</text>
</comment>
<dbReference type="AlphaFoldDB" id="A0A9P8L162"/>
<gene>
    <name evidence="1" type="ORF">FGG08_005682</name>
</gene>
<reference evidence="1" key="1">
    <citation type="submission" date="2021-03" db="EMBL/GenBank/DDBJ databases">
        <title>Comparative genomics and phylogenomic investigation of the class Geoglossomycetes provide insights into ecological specialization and systematics.</title>
        <authorList>
            <person name="Melie T."/>
            <person name="Pirro S."/>
            <person name="Miller A.N."/>
            <person name="Quandt A."/>
        </authorList>
    </citation>
    <scope>NUCLEOTIDE SEQUENCE</scope>
    <source>
        <strain evidence="1">GBOQ0MN5Z8</strain>
    </source>
</reference>
<evidence type="ECO:0000313" key="1">
    <source>
        <dbReference type="EMBL" id="KAH0537507.1"/>
    </source>
</evidence>
<accession>A0A9P8L162</accession>
<dbReference type="EMBL" id="JAGHQL010000142">
    <property type="protein sequence ID" value="KAH0537507.1"/>
    <property type="molecule type" value="Genomic_DNA"/>
</dbReference>
<dbReference type="Proteomes" id="UP000698800">
    <property type="component" value="Unassembled WGS sequence"/>
</dbReference>
<sequence>MFFTTLLRATPYEDEATVLAVVWELRNSLWAIEHLALYLRKTGQSLHDFDRRLIDSYGIPAAIDLSDLGILGTDDDAGMSRVGAVVTKLFPSLIDDECAVKGSLRSIRAVTDKDDTAKAG</sequence>
<protein>
    <submittedName>
        <fullName evidence="1">Uncharacterized protein</fullName>
    </submittedName>
</protein>
<keyword evidence="2" id="KW-1185">Reference proteome</keyword>
<name>A0A9P8L162_9PEZI</name>
<proteinExistence type="predicted"/>